<organism evidence="4 5">
    <name type="scientific">Methyloceanibacter caenitepidi</name>
    <dbReference type="NCBI Taxonomy" id="1384459"/>
    <lineage>
        <taxon>Bacteria</taxon>
        <taxon>Pseudomonadati</taxon>
        <taxon>Pseudomonadota</taxon>
        <taxon>Alphaproteobacteria</taxon>
        <taxon>Hyphomicrobiales</taxon>
        <taxon>Hyphomicrobiaceae</taxon>
        <taxon>Methyloceanibacter</taxon>
    </lineage>
</organism>
<dbReference type="InterPro" id="IPR013149">
    <property type="entry name" value="ADH-like_C"/>
</dbReference>
<protein>
    <submittedName>
        <fullName evidence="4">Quinone oxidoreductase</fullName>
        <ecNumber evidence="4">1.6.5.5</ecNumber>
    </submittedName>
</protein>
<feature type="domain" description="Enoyl reductase (ER)" evidence="3">
    <location>
        <begin position="19"/>
        <end position="330"/>
    </location>
</feature>
<dbReference type="SUPFAM" id="SSF51735">
    <property type="entry name" value="NAD(P)-binding Rossmann-fold domains"/>
    <property type="match status" value="1"/>
</dbReference>
<dbReference type="Pfam" id="PF08240">
    <property type="entry name" value="ADH_N"/>
    <property type="match status" value="1"/>
</dbReference>
<dbReference type="PANTHER" id="PTHR48106:SF13">
    <property type="entry name" value="QUINONE OXIDOREDUCTASE-RELATED"/>
    <property type="match status" value="1"/>
</dbReference>
<dbReference type="SMART" id="SM00829">
    <property type="entry name" value="PKS_ER"/>
    <property type="match status" value="1"/>
</dbReference>
<dbReference type="FunFam" id="3.40.50.720:FF:000053">
    <property type="entry name" value="Quinone oxidoreductase 1"/>
    <property type="match status" value="1"/>
</dbReference>
<dbReference type="OrthoDB" id="9805883at2"/>
<dbReference type="CDD" id="cd05286">
    <property type="entry name" value="QOR2"/>
    <property type="match status" value="1"/>
</dbReference>
<proteinExistence type="predicted"/>
<reference evidence="4 5" key="1">
    <citation type="submission" date="2014-09" db="EMBL/GenBank/DDBJ databases">
        <title>Genome sequencing of Methyloceanibacter caenitepidi Gela4.</title>
        <authorList>
            <person name="Takeuchi M."/>
            <person name="Susumu S."/>
            <person name="Kamagata Y."/>
            <person name="Oshima K."/>
            <person name="Hattori M."/>
            <person name="Iwasaki W."/>
        </authorList>
    </citation>
    <scope>NUCLEOTIDE SEQUENCE [LARGE SCALE GENOMIC DNA]</scope>
    <source>
        <strain evidence="4 5">Gela4</strain>
    </source>
</reference>
<dbReference type="GO" id="GO:0005829">
    <property type="term" value="C:cytosol"/>
    <property type="evidence" value="ECO:0007669"/>
    <property type="project" value="TreeGrafter"/>
</dbReference>
<keyword evidence="2 4" id="KW-0560">Oxidoreductase</keyword>
<sequence length="332" mass="35345">MTRAKTKDTTHVIRVHKYGGPDVLKWEEADIGAPGPGEIRIKQTAIGLNFIDAYMRSGLYPQDTLPFVPGTEGAGIVTALGEGVRTLKVGRRVAYAGHTGSYAEERLIAADRVVRIPDGVSDEVAAAVMLKGMTAQYLLRQIFKVGPKTTLLFHAAAGGVGTIACQWAASLGATVIGTVGSTGKALIARSHGCTHVINYREEDFVAKVKEYTGGEGVDVVYDSVGKETFPGSLDCLKRRGLWVSFGQSSGPVPEFRINLLAQKGSLLATRPSLWDFIATRKELVSTANDLFDVLAKGAVRVAASQSFALKDAADAHRAMEGRQTTGSSVLIP</sequence>
<dbReference type="InterPro" id="IPR011032">
    <property type="entry name" value="GroES-like_sf"/>
</dbReference>
<dbReference type="Proteomes" id="UP000031643">
    <property type="component" value="Chromosome"/>
</dbReference>
<dbReference type="InterPro" id="IPR013154">
    <property type="entry name" value="ADH-like_N"/>
</dbReference>
<evidence type="ECO:0000313" key="4">
    <source>
        <dbReference type="EMBL" id="BAQ17646.1"/>
    </source>
</evidence>
<dbReference type="InterPro" id="IPR036291">
    <property type="entry name" value="NAD(P)-bd_dom_sf"/>
</dbReference>
<evidence type="ECO:0000256" key="1">
    <source>
        <dbReference type="ARBA" id="ARBA00022857"/>
    </source>
</evidence>
<dbReference type="GO" id="GO:0070402">
    <property type="term" value="F:NADPH binding"/>
    <property type="evidence" value="ECO:0007669"/>
    <property type="project" value="TreeGrafter"/>
</dbReference>
<dbReference type="EMBL" id="AP014648">
    <property type="protein sequence ID" value="BAQ17646.1"/>
    <property type="molecule type" value="Genomic_DNA"/>
</dbReference>
<dbReference type="PANTHER" id="PTHR48106">
    <property type="entry name" value="QUINONE OXIDOREDUCTASE PIG3-RELATED"/>
    <property type="match status" value="1"/>
</dbReference>
<accession>A0A0A8K4B7</accession>
<dbReference type="Pfam" id="PF00107">
    <property type="entry name" value="ADH_zinc_N"/>
    <property type="match status" value="1"/>
</dbReference>
<dbReference type="KEGG" id="mcg:GL4_2204"/>
<dbReference type="InterPro" id="IPR020843">
    <property type="entry name" value="ER"/>
</dbReference>
<evidence type="ECO:0000256" key="2">
    <source>
        <dbReference type="ARBA" id="ARBA00023002"/>
    </source>
</evidence>
<name>A0A0A8K4B7_9HYPH</name>
<dbReference type="Gene3D" id="3.40.50.720">
    <property type="entry name" value="NAD(P)-binding Rossmann-like Domain"/>
    <property type="match status" value="1"/>
</dbReference>
<evidence type="ECO:0000259" key="3">
    <source>
        <dbReference type="SMART" id="SM00829"/>
    </source>
</evidence>
<dbReference type="STRING" id="1384459.GL4_2204"/>
<dbReference type="GO" id="GO:0003960">
    <property type="term" value="F:quinone reductase (NADPH) activity"/>
    <property type="evidence" value="ECO:0007669"/>
    <property type="project" value="UniProtKB-EC"/>
</dbReference>
<keyword evidence="5" id="KW-1185">Reference proteome</keyword>
<dbReference type="GO" id="GO:0035925">
    <property type="term" value="F:mRNA 3'-UTR AU-rich region binding"/>
    <property type="evidence" value="ECO:0007669"/>
    <property type="project" value="TreeGrafter"/>
</dbReference>
<dbReference type="InterPro" id="IPR047618">
    <property type="entry name" value="QOR-like"/>
</dbReference>
<dbReference type="SUPFAM" id="SSF50129">
    <property type="entry name" value="GroES-like"/>
    <property type="match status" value="1"/>
</dbReference>
<dbReference type="HOGENOM" id="CLU_026673_3_1_5"/>
<dbReference type="AlphaFoldDB" id="A0A0A8K4B7"/>
<gene>
    <name evidence="4" type="ORF">GL4_2204</name>
</gene>
<dbReference type="EC" id="1.6.5.5" evidence="4"/>
<dbReference type="Gene3D" id="3.90.180.10">
    <property type="entry name" value="Medium-chain alcohol dehydrogenases, catalytic domain"/>
    <property type="match status" value="1"/>
</dbReference>
<dbReference type="RefSeq" id="WP_045367357.1">
    <property type="nucleotide sequence ID" value="NZ_AP014648.1"/>
</dbReference>
<dbReference type="NCBIfam" id="NF008024">
    <property type="entry name" value="PRK10754.1"/>
    <property type="match status" value="1"/>
</dbReference>
<keyword evidence="1" id="KW-0521">NADP</keyword>
<evidence type="ECO:0000313" key="5">
    <source>
        <dbReference type="Proteomes" id="UP000031643"/>
    </source>
</evidence>